<dbReference type="Proteomes" id="UP000784294">
    <property type="component" value="Unassembled WGS sequence"/>
</dbReference>
<keyword evidence="2" id="KW-0812">Transmembrane</keyword>
<feature type="compositionally biased region" description="Polar residues" evidence="1">
    <location>
        <begin position="778"/>
        <end position="792"/>
    </location>
</feature>
<evidence type="ECO:0000313" key="4">
    <source>
        <dbReference type="Proteomes" id="UP000784294"/>
    </source>
</evidence>
<protein>
    <submittedName>
        <fullName evidence="3">Uncharacterized protein</fullName>
    </submittedName>
</protein>
<feature type="transmembrane region" description="Helical" evidence="2">
    <location>
        <begin position="7"/>
        <end position="28"/>
    </location>
</feature>
<feature type="region of interest" description="Disordered" evidence="1">
    <location>
        <begin position="778"/>
        <end position="798"/>
    </location>
</feature>
<comment type="caution">
    <text evidence="3">The sequence shown here is derived from an EMBL/GenBank/DDBJ whole genome shotgun (WGS) entry which is preliminary data.</text>
</comment>
<evidence type="ECO:0000256" key="2">
    <source>
        <dbReference type="SAM" id="Phobius"/>
    </source>
</evidence>
<feature type="region of interest" description="Disordered" evidence="1">
    <location>
        <begin position="122"/>
        <end position="145"/>
    </location>
</feature>
<dbReference type="EMBL" id="CAAALY010259657">
    <property type="protein sequence ID" value="VEL38977.1"/>
    <property type="molecule type" value="Genomic_DNA"/>
</dbReference>
<proteinExistence type="predicted"/>
<sequence length="983" mass="103309">MKDHVTYILVGLACLGLVILINLIALWACQRNRIRRLSVAAASNERSKKTRRPREIDSLRSRKHQTNRYSISQAEEITVIPGSACRRLARTYDDTADDISEASAGDYDDDENASGTLNRACMLRKEREDEDDEEEGEGDDKLERDKCESRTAIAAGWFLGGHRRGSSQKPVGMERRRECTRARTKSTTKLCASQRLVNGKTDLQLGSPVNAPTAPGSLIGRLGHLEYANFMATSIPSTVTGTASSSDLISGVFTSQFHYPVHHSQLPQQHHHQLPEQLTPSPIVASGSPTFYSALGHPVSPTGTTGSISLSTNGSLARPALADSLLACQPYSSLLNCQHLRIDSSSQALGTPCLGSSPTTSPSQATGSAKTVPMPPPYSALFDGSSTNALLGWQTGGLQNTLHSGHSNPLCHPGHPGYLHHAHHPHSTPPPHQAVGALTAGLSCSSVASAASGGSSGNKGNSGSGGACSLATPGTGGMCGSGLLVYTSGLTGARAGLSSFPFASQTMTGNARSTPPCQLPYPVPVVRDWRTTLHGDDTPLQQHQFSSGLGIRIASCSTGTSWMDQPSVSFAPMNSFAIQPILGDAGVVRSGVVGGVGYGSGLDSFGTTEGCNDEGAAIPGLEVPMSSSFAYLQQHHQHQKLLQELPHAVPTPTMQQTVWSSGLSSTRTTIPSCDISDHICRYQDKPSNNIDCVREINDIDSGTGISAMTNTRTVGALGVFGGDARGVFADVSDIGGGSGTPKGSSAVSELPCSFPGPRHPNLGRPFLLQLSTFKRSPTSGLGETVSGSSGSPTAGLPDGSALARTVSLAYPKAVGLHSPGMMQKQHLQLQPSGSSALLKSDLPVFAGGGALCDSPFDTELQPVLIGQPTIHTSLGHGMNTSPNVLHLDIAKTREPSLVLPAYPPVDLLSPGLDSLNLVTQRHKIHPACGPQQLEVSGPRSISQILVSDREGFASVDKDDRPNKKDLIDDIQVFSPFLSILQLL</sequence>
<feature type="compositionally biased region" description="Acidic residues" evidence="1">
    <location>
        <begin position="128"/>
        <end position="138"/>
    </location>
</feature>
<accession>A0A3S5CUQ9</accession>
<evidence type="ECO:0000313" key="3">
    <source>
        <dbReference type="EMBL" id="VEL38977.1"/>
    </source>
</evidence>
<reference evidence="3" key="1">
    <citation type="submission" date="2018-11" db="EMBL/GenBank/DDBJ databases">
        <authorList>
            <consortium name="Pathogen Informatics"/>
        </authorList>
    </citation>
    <scope>NUCLEOTIDE SEQUENCE</scope>
</reference>
<name>A0A3S5CUQ9_9PLAT</name>
<feature type="region of interest" description="Disordered" evidence="1">
    <location>
        <begin position="40"/>
        <end position="67"/>
    </location>
</feature>
<feature type="region of interest" description="Disordered" evidence="1">
    <location>
        <begin position="352"/>
        <end position="379"/>
    </location>
</feature>
<dbReference type="AlphaFoldDB" id="A0A3S5CUQ9"/>
<feature type="compositionally biased region" description="Polar residues" evidence="1">
    <location>
        <begin position="352"/>
        <end position="369"/>
    </location>
</feature>
<keyword evidence="2" id="KW-0472">Membrane</keyword>
<keyword evidence="4" id="KW-1185">Reference proteome</keyword>
<organism evidence="3 4">
    <name type="scientific">Protopolystoma xenopodis</name>
    <dbReference type="NCBI Taxonomy" id="117903"/>
    <lineage>
        <taxon>Eukaryota</taxon>
        <taxon>Metazoa</taxon>
        <taxon>Spiralia</taxon>
        <taxon>Lophotrochozoa</taxon>
        <taxon>Platyhelminthes</taxon>
        <taxon>Monogenea</taxon>
        <taxon>Polyopisthocotylea</taxon>
        <taxon>Polystomatidea</taxon>
        <taxon>Polystomatidae</taxon>
        <taxon>Protopolystoma</taxon>
    </lineage>
</organism>
<gene>
    <name evidence="3" type="ORF">PXEA_LOCUS32417</name>
</gene>
<evidence type="ECO:0000256" key="1">
    <source>
        <dbReference type="SAM" id="MobiDB-lite"/>
    </source>
</evidence>
<keyword evidence="2" id="KW-1133">Transmembrane helix</keyword>